<evidence type="ECO:0000256" key="5">
    <source>
        <dbReference type="ARBA" id="ARBA00023180"/>
    </source>
</evidence>
<dbReference type="InterPro" id="IPR036508">
    <property type="entry name" value="Chitin-bd_dom_sf"/>
</dbReference>
<protein>
    <submittedName>
        <fullName evidence="8">GH16814</fullName>
    </submittedName>
</protein>
<dbReference type="PANTHER" id="PTHR23301:SF0">
    <property type="entry name" value="CHITIN-BINDING TYPE-2 DOMAIN-CONTAINING PROTEIN-RELATED"/>
    <property type="match status" value="1"/>
</dbReference>
<dbReference type="PANTHER" id="PTHR23301">
    <property type="entry name" value="CHITIN BINDING PERITROPHIN-A"/>
    <property type="match status" value="1"/>
</dbReference>
<evidence type="ECO:0000256" key="1">
    <source>
        <dbReference type="ARBA" id="ARBA00022669"/>
    </source>
</evidence>
<dbReference type="Gene3D" id="2.170.140.10">
    <property type="entry name" value="Chitin binding domain"/>
    <property type="match status" value="1"/>
</dbReference>
<dbReference type="InParanoid" id="B4IWV5"/>
<keyword evidence="9" id="KW-1185">Reference proteome</keyword>
<keyword evidence="3" id="KW-0677">Repeat</keyword>
<keyword evidence="2" id="KW-0732">Signal</keyword>
<dbReference type="PROSITE" id="PS50940">
    <property type="entry name" value="CHIT_BIND_II"/>
    <property type="match status" value="2"/>
</dbReference>
<name>B4IWV5_DROGR</name>
<dbReference type="OMA" id="YCNDECI"/>
<dbReference type="eggNOG" id="ENOG502TCEH">
    <property type="taxonomic scope" value="Eukaryota"/>
</dbReference>
<dbReference type="OrthoDB" id="7868968at2759"/>
<dbReference type="SMART" id="SM00494">
    <property type="entry name" value="ChtBD2"/>
    <property type="match status" value="2"/>
</dbReference>
<dbReference type="InterPro" id="IPR051940">
    <property type="entry name" value="Chitin_bind-dev_reg"/>
</dbReference>
<evidence type="ECO:0000313" key="9">
    <source>
        <dbReference type="Proteomes" id="UP000001070"/>
    </source>
</evidence>
<keyword evidence="5" id="KW-0325">Glycoprotein</keyword>
<evidence type="ECO:0000259" key="7">
    <source>
        <dbReference type="PROSITE" id="PS50940"/>
    </source>
</evidence>
<organism evidence="9">
    <name type="scientific">Drosophila grimshawi</name>
    <name type="common">Hawaiian fruit fly</name>
    <name type="synonym">Idiomyia grimshawi</name>
    <dbReference type="NCBI Taxonomy" id="7222"/>
    <lineage>
        <taxon>Eukaryota</taxon>
        <taxon>Metazoa</taxon>
        <taxon>Ecdysozoa</taxon>
        <taxon>Arthropoda</taxon>
        <taxon>Hexapoda</taxon>
        <taxon>Insecta</taxon>
        <taxon>Pterygota</taxon>
        <taxon>Neoptera</taxon>
        <taxon>Endopterygota</taxon>
        <taxon>Diptera</taxon>
        <taxon>Brachycera</taxon>
        <taxon>Muscomorpha</taxon>
        <taxon>Ephydroidea</taxon>
        <taxon>Drosophilidae</taxon>
        <taxon>Drosophila</taxon>
        <taxon>Hawaiian Drosophila</taxon>
    </lineage>
</organism>
<evidence type="ECO:0000256" key="3">
    <source>
        <dbReference type="ARBA" id="ARBA00022737"/>
    </source>
</evidence>
<feature type="domain" description="Chitin-binding type-2" evidence="7">
    <location>
        <begin position="60"/>
        <end position="114"/>
    </location>
</feature>
<proteinExistence type="predicted"/>
<keyword evidence="1" id="KW-0147">Chitin-binding</keyword>
<evidence type="ECO:0000256" key="2">
    <source>
        <dbReference type="ARBA" id="ARBA00022729"/>
    </source>
</evidence>
<evidence type="ECO:0000256" key="4">
    <source>
        <dbReference type="ARBA" id="ARBA00023157"/>
    </source>
</evidence>
<feature type="compositionally biased region" description="Low complexity" evidence="6">
    <location>
        <begin position="222"/>
        <end position="252"/>
    </location>
</feature>
<dbReference type="AlphaFoldDB" id="B4IWV5"/>
<sequence>MFCDRTDWCDADFTCDGQIASTTASSITSGRSTISTSISTSTNTTDTPLTTTISATTDVRSLCRHGVTQKYKYPGNCNYYYYCMDGFLIVEQCPIGYAFNEPNGTCTHVFWCLRQQLSSRPSNFMLKLLIVIGCCLPLNQAAFLQECEGVIISRVPNPNPECSEYVFCNGDDSYYCNDECIEPVSCNDANETTAQAAQSTTTTSTTITTVATEQPQQTDPNPTSTFEASSSSSSSSSTTTPTPSTTSTAASSTTVSSNNLQIICRRSGRDGVYPYPANDNYYYQCISGYLLLQQCPQHFHFDESLSKCIGTNPYL</sequence>
<evidence type="ECO:0000256" key="6">
    <source>
        <dbReference type="SAM" id="MobiDB-lite"/>
    </source>
</evidence>
<dbReference type="InterPro" id="IPR002557">
    <property type="entry name" value="Chitin-bd_dom"/>
</dbReference>
<feature type="region of interest" description="Disordered" evidence="6">
    <location>
        <begin position="211"/>
        <end position="252"/>
    </location>
</feature>
<dbReference type="Pfam" id="PF01607">
    <property type="entry name" value="CBM_14"/>
    <property type="match status" value="2"/>
</dbReference>
<dbReference type="PhylomeDB" id="B4IWV5"/>
<dbReference type="Gene3D" id="3.20.20.80">
    <property type="entry name" value="Glycosidases"/>
    <property type="match status" value="1"/>
</dbReference>
<dbReference type="EMBL" id="CH916366">
    <property type="protein sequence ID" value="EDV97356.1"/>
    <property type="molecule type" value="Genomic_DNA"/>
</dbReference>
<dbReference type="GO" id="GO:0008061">
    <property type="term" value="F:chitin binding"/>
    <property type="evidence" value="ECO:0007669"/>
    <property type="project" value="UniProtKB-KW"/>
</dbReference>
<keyword evidence="4" id="KW-1015">Disulfide bond</keyword>
<dbReference type="Proteomes" id="UP000001070">
    <property type="component" value="Unassembled WGS sequence"/>
</dbReference>
<gene>
    <name evidence="8" type="primary">Dgri\GH16814</name>
    <name evidence="8" type="ORF">Dgri_GH16814</name>
</gene>
<dbReference type="SUPFAM" id="SSF57625">
    <property type="entry name" value="Invertebrate chitin-binding proteins"/>
    <property type="match status" value="2"/>
</dbReference>
<dbReference type="GO" id="GO:0005576">
    <property type="term" value="C:extracellular region"/>
    <property type="evidence" value="ECO:0007669"/>
    <property type="project" value="InterPro"/>
</dbReference>
<accession>B4IWV5</accession>
<dbReference type="HOGENOM" id="CLU_1016591_0_0_1"/>
<feature type="domain" description="Chitin-binding type-2" evidence="7">
    <location>
        <begin position="261"/>
        <end position="308"/>
    </location>
</feature>
<evidence type="ECO:0000313" key="8">
    <source>
        <dbReference type="EMBL" id="EDV97356.1"/>
    </source>
</evidence>
<reference evidence="8 9" key="1">
    <citation type="journal article" date="2007" name="Nature">
        <title>Evolution of genes and genomes on the Drosophila phylogeny.</title>
        <authorList>
            <consortium name="Drosophila 12 Genomes Consortium"/>
            <person name="Clark A.G."/>
            <person name="Eisen M.B."/>
            <person name="Smith D.R."/>
            <person name="Bergman C.M."/>
            <person name="Oliver B."/>
            <person name="Markow T.A."/>
            <person name="Kaufman T.C."/>
            <person name="Kellis M."/>
            <person name="Gelbart W."/>
            <person name="Iyer V.N."/>
            <person name="Pollard D.A."/>
            <person name="Sackton T.B."/>
            <person name="Larracuente A.M."/>
            <person name="Singh N.D."/>
            <person name="Abad J.P."/>
            <person name="Abt D.N."/>
            <person name="Adryan B."/>
            <person name="Aguade M."/>
            <person name="Akashi H."/>
            <person name="Anderson W.W."/>
            <person name="Aquadro C.F."/>
            <person name="Ardell D.H."/>
            <person name="Arguello R."/>
            <person name="Artieri C.G."/>
            <person name="Barbash D.A."/>
            <person name="Barker D."/>
            <person name="Barsanti P."/>
            <person name="Batterham P."/>
            <person name="Batzoglou S."/>
            <person name="Begun D."/>
            <person name="Bhutkar A."/>
            <person name="Blanco E."/>
            <person name="Bosak S.A."/>
            <person name="Bradley R.K."/>
            <person name="Brand A.D."/>
            <person name="Brent M.R."/>
            <person name="Brooks A.N."/>
            <person name="Brown R.H."/>
            <person name="Butlin R.K."/>
            <person name="Caggese C."/>
            <person name="Calvi B.R."/>
            <person name="Bernardo de Carvalho A."/>
            <person name="Caspi A."/>
            <person name="Castrezana S."/>
            <person name="Celniker S.E."/>
            <person name="Chang J.L."/>
            <person name="Chapple C."/>
            <person name="Chatterji S."/>
            <person name="Chinwalla A."/>
            <person name="Civetta A."/>
            <person name="Clifton S.W."/>
            <person name="Comeron J.M."/>
            <person name="Costello J.C."/>
            <person name="Coyne J.A."/>
            <person name="Daub J."/>
            <person name="David R.G."/>
            <person name="Delcher A.L."/>
            <person name="Delehaunty K."/>
            <person name="Do C.B."/>
            <person name="Ebling H."/>
            <person name="Edwards K."/>
            <person name="Eickbush T."/>
            <person name="Evans J.D."/>
            <person name="Filipski A."/>
            <person name="Findeiss S."/>
            <person name="Freyhult E."/>
            <person name="Fulton L."/>
            <person name="Fulton R."/>
            <person name="Garcia A.C."/>
            <person name="Gardiner A."/>
            <person name="Garfield D.A."/>
            <person name="Garvin B.E."/>
            <person name="Gibson G."/>
            <person name="Gilbert D."/>
            <person name="Gnerre S."/>
            <person name="Godfrey J."/>
            <person name="Good R."/>
            <person name="Gotea V."/>
            <person name="Gravely B."/>
            <person name="Greenberg A.J."/>
            <person name="Griffiths-Jones S."/>
            <person name="Gross S."/>
            <person name="Guigo R."/>
            <person name="Gustafson E.A."/>
            <person name="Haerty W."/>
            <person name="Hahn M.W."/>
            <person name="Halligan D.L."/>
            <person name="Halpern A.L."/>
            <person name="Halter G.M."/>
            <person name="Han M.V."/>
            <person name="Heger A."/>
            <person name="Hillier L."/>
            <person name="Hinrichs A.S."/>
            <person name="Holmes I."/>
            <person name="Hoskins R.A."/>
            <person name="Hubisz M.J."/>
            <person name="Hultmark D."/>
            <person name="Huntley M.A."/>
            <person name="Jaffe D.B."/>
            <person name="Jagadeeshan S."/>
            <person name="Jeck W.R."/>
            <person name="Johnson J."/>
            <person name="Jones C.D."/>
            <person name="Jordan W.C."/>
            <person name="Karpen G.H."/>
            <person name="Kataoka E."/>
            <person name="Keightley P.D."/>
            <person name="Kheradpour P."/>
            <person name="Kirkness E.F."/>
            <person name="Koerich L.B."/>
            <person name="Kristiansen K."/>
            <person name="Kudrna D."/>
            <person name="Kulathinal R.J."/>
            <person name="Kumar S."/>
            <person name="Kwok R."/>
            <person name="Lander E."/>
            <person name="Langley C.H."/>
            <person name="Lapoint R."/>
            <person name="Lazzaro B.P."/>
            <person name="Lee S.J."/>
            <person name="Levesque L."/>
            <person name="Li R."/>
            <person name="Lin C.F."/>
            <person name="Lin M.F."/>
            <person name="Lindblad-Toh K."/>
            <person name="Llopart A."/>
            <person name="Long M."/>
            <person name="Low L."/>
            <person name="Lozovsky E."/>
            <person name="Lu J."/>
            <person name="Luo M."/>
            <person name="Machado C.A."/>
            <person name="Makalowski W."/>
            <person name="Marzo M."/>
            <person name="Matsuda M."/>
            <person name="Matzkin L."/>
            <person name="McAllister B."/>
            <person name="McBride C.S."/>
            <person name="McKernan B."/>
            <person name="McKernan K."/>
            <person name="Mendez-Lago M."/>
            <person name="Minx P."/>
            <person name="Mollenhauer M.U."/>
            <person name="Montooth K."/>
            <person name="Mount S.M."/>
            <person name="Mu X."/>
            <person name="Myers E."/>
            <person name="Negre B."/>
            <person name="Newfeld S."/>
            <person name="Nielsen R."/>
            <person name="Noor M.A."/>
            <person name="O'Grady P."/>
            <person name="Pachter L."/>
            <person name="Papaceit M."/>
            <person name="Parisi M.J."/>
            <person name="Parisi M."/>
            <person name="Parts L."/>
            <person name="Pedersen J.S."/>
            <person name="Pesole G."/>
            <person name="Phillippy A.M."/>
            <person name="Ponting C.P."/>
            <person name="Pop M."/>
            <person name="Porcelli D."/>
            <person name="Powell J.R."/>
            <person name="Prohaska S."/>
            <person name="Pruitt K."/>
            <person name="Puig M."/>
            <person name="Quesneville H."/>
            <person name="Ram K.R."/>
            <person name="Rand D."/>
            <person name="Rasmussen M.D."/>
            <person name="Reed L.K."/>
            <person name="Reenan R."/>
            <person name="Reily A."/>
            <person name="Remington K.A."/>
            <person name="Rieger T.T."/>
            <person name="Ritchie M.G."/>
            <person name="Robin C."/>
            <person name="Rogers Y.H."/>
            <person name="Rohde C."/>
            <person name="Rozas J."/>
            <person name="Rubenfield M.J."/>
            <person name="Ruiz A."/>
            <person name="Russo S."/>
            <person name="Salzberg S.L."/>
            <person name="Sanchez-Gracia A."/>
            <person name="Saranga D.J."/>
            <person name="Sato H."/>
            <person name="Schaeffer S.W."/>
            <person name="Schatz M.C."/>
            <person name="Schlenke T."/>
            <person name="Schwartz R."/>
            <person name="Segarra C."/>
            <person name="Singh R.S."/>
            <person name="Sirot L."/>
            <person name="Sirota M."/>
            <person name="Sisneros N.B."/>
            <person name="Smith C.D."/>
            <person name="Smith T.F."/>
            <person name="Spieth J."/>
            <person name="Stage D.E."/>
            <person name="Stark A."/>
            <person name="Stephan W."/>
            <person name="Strausberg R.L."/>
            <person name="Strempel S."/>
            <person name="Sturgill D."/>
            <person name="Sutton G."/>
            <person name="Sutton G.G."/>
            <person name="Tao W."/>
            <person name="Teichmann S."/>
            <person name="Tobari Y.N."/>
            <person name="Tomimura Y."/>
            <person name="Tsolas J.M."/>
            <person name="Valente V.L."/>
            <person name="Venter E."/>
            <person name="Venter J.C."/>
            <person name="Vicario S."/>
            <person name="Vieira F.G."/>
            <person name="Vilella A.J."/>
            <person name="Villasante A."/>
            <person name="Walenz B."/>
            <person name="Wang J."/>
            <person name="Wasserman M."/>
            <person name="Watts T."/>
            <person name="Wilson D."/>
            <person name="Wilson R.K."/>
            <person name="Wing R.A."/>
            <person name="Wolfner M.F."/>
            <person name="Wong A."/>
            <person name="Wong G.K."/>
            <person name="Wu C.I."/>
            <person name="Wu G."/>
            <person name="Yamamoto D."/>
            <person name="Yang H.P."/>
            <person name="Yang S.P."/>
            <person name="Yorke J.A."/>
            <person name="Yoshida K."/>
            <person name="Zdobnov E."/>
            <person name="Zhang P."/>
            <person name="Zhang Y."/>
            <person name="Zimin A.V."/>
            <person name="Baldwin J."/>
            <person name="Abdouelleil A."/>
            <person name="Abdulkadir J."/>
            <person name="Abebe A."/>
            <person name="Abera B."/>
            <person name="Abreu J."/>
            <person name="Acer S.C."/>
            <person name="Aftuck L."/>
            <person name="Alexander A."/>
            <person name="An P."/>
            <person name="Anderson E."/>
            <person name="Anderson S."/>
            <person name="Arachi H."/>
            <person name="Azer M."/>
            <person name="Bachantsang P."/>
            <person name="Barry A."/>
            <person name="Bayul T."/>
            <person name="Berlin A."/>
            <person name="Bessette D."/>
            <person name="Bloom T."/>
            <person name="Blye J."/>
            <person name="Boguslavskiy L."/>
            <person name="Bonnet C."/>
            <person name="Boukhgalter B."/>
            <person name="Bourzgui I."/>
            <person name="Brown A."/>
            <person name="Cahill P."/>
            <person name="Channer S."/>
            <person name="Cheshatsang Y."/>
            <person name="Chuda L."/>
            <person name="Citroen M."/>
            <person name="Collymore A."/>
            <person name="Cooke P."/>
            <person name="Costello M."/>
            <person name="D'Aco K."/>
            <person name="Daza R."/>
            <person name="De Haan G."/>
            <person name="DeGray S."/>
            <person name="DeMaso C."/>
            <person name="Dhargay N."/>
            <person name="Dooley K."/>
            <person name="Dooley E."/>
            <person name="Doricent M."/>
            <person name="Dorje P."/>
            <person name="Dorjee K."/>
            <person name="Dupes A."/>
            <person name="Elong R."/>
            <person name="Falk J."/>
            <person name="Farina A."/>
            <person name="Faro S."/>
            <person name="Ferguson D."/>
            <person name="Fisher S."/>
            <person name="Foley C.D."/>
            <person name="Franke A."/>
            <person name="Friedrich D."/>
            <person name="Gadbois L."/>
            <person name="Gearin G."/>
            <person name="Gearin C.R."/>
            <person name="Giannoukos G."/>
            <person name="Goode T."/>
            <person name="Graham J."/>
            <person name="Grandbois E."/>
            <person name="Grewal S."/>
            <person name="Gyaltsen K."/>
            <person name="Hafez N."/>
            <person name="Hagos B."/>
            <person name="Hall J."/>
            <person name="Henson C."/>
            <person name="Hollinger A."/>
            <person name="Honan T."/>
            <person name="Huard M.D."/>
            <person name="Hughes L."/>
            <person name="Hurhula B."/>
            <person name="Husby M.E."/>
            <person name="Kamat A."/>
            <person name="Kanga B."/>
            <person name="Kashin S."/>
            <person name="Khazanovich D."/>
            <person name="Kisner P."/>
            <person name="Lance K."/>
            <person name="Lara M."/>
            <person name="Lee W."/>
            <person name="Lennon N."/>
            <person name="Letendre F."/>
            <person name="LeVine R."/>
            <person name="Lipovsky A."/>
            <person name="Liu X."/>
            <person name="Liu J."/>
            <person name="Liu S."/>
            <person name="Lokyitsang T."/>
            <person name="Lokyitsang Y."/>
            <person name="Lubonja R."/>
            <person name="Lui A."/>
            <person name="MacDonald P."/>
            <person name="Magnisalis V."/>
            <person name="Maru K."/>
            <person name="Matthews C."/>
            <person name="McCusker W."/>
            <person name="McDonough S."/>
            <person name="Mehta T."/>
            <person name="Meldrim J."/>
            <person name="Meneus L."/>
            <person name="Mihai O."/>
            <person name="Mihalev A."/>
            <person name="Mihova T."/>
            <person name="Mittelman R."/>
            <person name="Mlenga V."/>
            <person name="Montmayeur A."/>
            <person name="Mulrain L."/>
            <person name="Navidi A."/>
            <person name="Naylor J."/>
            <person name="Negash T."/>
            <person name="Nguyen T."/>
            <person name="Nguyen N."/>
            <person name="Nicol R."/>
            <person name="Norbu C."/>
            <person name="Norbu N."/>
            <person name="Novod N."/>
            <person name="O'Neill B."/>
            <person name="Osman S."/>
            <person name="Markiewicz E."/>
            <person name="Oyono O.L."/>
            <person name="Patti C."/>
            <person name="Phunkhang P."/>
            <person name="Pierre F."/>
            <person name="Priest M."/>
            <person name="Raghuraman S."/>
            <person name="Rege F."/>
            <person name="Reyes R."/>
            <person name="Rise C."/>
            <person name="Rogov P."/>
            <person name="Ross K."/>
            <person name="Ryan E."/>
            <person name="Settipalli S."/>
            <person name="Shea T."/>
            <person name="Sherpa N."/>
            <person name="Shi L."/>
            <person name="Shih D."/>
            <person name="Sparrow T."/>
            <person name="Spaulding J."/>
            <person name="Stalker J."/>
            <person name="Stange-Thomann N."/>
            <person name="Stavropoulos S."/>
            <person name="Stone C."/>
            <person name="Strader C."/>
            <person name="Tesfaye S."/>
            <person name="Thomson T."/>
            <person name="Thoulutsang Y."/>
            <person name="Thoulutsang D."/>
            <person name="Topham K."/>
            <person name="Topping I."/>
            <person name="Tsamla T."/>
            <person name="Vassiliev H."/>
            <person name="Vo A."/>
            <person name="Wangchuk T."/>
            <person name="Wangdi T."/>
            <person name="Weiand M."/>
            <person name="Wilkinson J."/>
            <person name="Wilson A."/>
            <person name="Yadav S."/>
            <person name="Young G."/>
            <person name="Yu Q."/>
            <person name="Zembek L."/>
            <person name="Zhong D."/>
            <person name="Zimmer A."/>
            <person name="Zwirko Z."/>
            <person name="Jaffe D.B."/>
            <person name="Alvarez P."/>
            <person name="Brockman W."/>
            <person name="Butler J."/>
            <person name="Chin C."/>
            <person name="Gnerre S."/>
            <person name="Grabherr M."/>
            <person name="Kleber M."/>
            <person name="Mauceli E."/>
            <person name="MacCallum I."/>
        </authorList>
    </citation>
    <scope>NUCLEOTIDE SEQUENCE [LARGE SCALE GENOMIC DNA]</scope>
    <source>
        <strain evidence="9">Tucson 15287-2541.00</strain>
    </source>
</reference>